<accession>A0A0K1Q372</accession>
<evidence type="ECO:0000313" key="1">
    <source>
        <dbReference type="EMBL" id="AKU99809.1"/>
    </source>
</evidence>
<protein>
    <recommendedName>
        <fullName evidence="3">CYTH domain-containing protein</fullName>
    </recommendedName>
</protein>
<gene>
    <name evidence="1" type="ORF">AKJ09_06473</name>
</gene>
<dbReference type="STRING" id="1391654.AKJ09_06473"/>
<evidence type="ECO:0000313" key="2">
    <source>
        <dbReference type="Proteomes" id="UP000064967"/>
    </source>
</evidence>
<dbReference type="AlphaFoldDB" id="A0A0K1Q372"/>
<keyword evidence="2" id="KW-1185">Reference proteome</keyword>
<dbReference type="RefSeq" id="WP_146651202.1">
    <property type="nucleotide sequence ID" value="NZ_CP012333.1"/>
</dbReference>
<dbReference type="Proteomes" id="UP000064967">
    <property type="component" value="Chromosome"/>
</dbReference>
<proteinExistence type="predicted"/>
<dbReference type="OrthoDB" id="5509296at2"/>
<sequence length="203" mass="22215">MDIFRSVEVRWFFDDAATPEIQVVRELFEAAHAEPVRTDVYLVTGREDLGFKARMLGGRARLETKYRLGALGPVELSPNVVGCVESWTKLSIENDDPQLEDQGRWLRVEKRRSLRKFAVNNDVVSEVSSDANEEAGAGFELTILGGDCAAGGCTLGIEAFGPEPRLLVTLLLVARFVFARAPGVVLGAGASFGYPAWLERLAS</sequence>
<dbReference type="EMBL" id="CP012333">
    <property type="protein sequence ID" value="AKU99809.1"/>
    <property type="molecule type" value="Genomic_DNA"/>
</dbReference>
<name>A0A0K1Q372_9BACT</name>
<evidence type="ECO:0008006" key="3">
    <source>
        <dbReference type="Google" id="ProtNLM"/>
    </source>
</evidence>
<reference evidence="1 2" key="1">
    <citation type="submission" date="2015-08" db="EMBL/GenBank/DDBJ databases">
        <authorList>
            <person name="Babu N.S."/>
            <person name="Beckwith C.J."/>
            <person name="Beseler K.G."/>
            <person name="Brison A."/>
            <person name="Carone J.V."/>
            <person name="Caskin T.P."/>
            <person name="Diamond M."/>
            <person name="Durham M.E."/>
            <person name="Foxe J.M."/>
            <person name="Go M."/>
            <person name="Henderson B.A."/>
            <person name="Jones I.B."/>
            <person name="McGettigan J.A."/>
            <person name="Micheletti S.J."/>
            <person name="Nasrallah M.E."/>
            <person name="Ortiz D."/>
            <person name="Piller C.R."/>
            <person name="Privatt S.R."/>
            <person name="Schneider S.L."/>
            <person name="Sharp S."/>
            <person name="Smith T.C."/>
            <person name="Stanton J.D."/>
            <person name="Ullery H.E."/>
            <person name="Wilson R.J."/>
            <person name="Serrano M.G."/>
            <person name="Buck G."/>
            <person name="Lee V."/>
            <person name="Wang Y."/>
            <person name="Carvalho R."/>
            <person name="Voegtly L."/>
            <person name="Shi R."/>
            <person name="Duckworth R."/>
            <person name="Johnson A."/>
            <person name="Loviza R."/>
            <person name="Walstead R."/>
            <person name="Shah Z."/>
            <person name="Kiflezghi M."/>
            <person name="Wade K."/>
            <person name="Ball S.L."/>
            <person name="Bradley K.W."/>
            <person name="Asai D.J."/>
            <person name="Bowman C.A."/>
            <person name="Russell D.A."/>
            <person name="Pope W.H."/>
            <person name="Jacobs-Sera D."/>
            <person name="Hendrix R.W."/>
            <person name="Hatfull G.F."/>
        </authorList>
    </citation>
    <scope>NUCLEOTIDE SEQUENCE [LARGE SCALE GENOMIC DNA]</scope>
    <source>
        <strain evidence="1 2">DSM 27648</strain>
    </source>
</reference>
<organism evidence="1 2">
    <name type="scientific">Labilithrix luteola</name>
    <dbReference type="NCBI Taxonomy" id="1391654"/>
    <lineage>
        <taxon>Bacteria</taxon>
        <taxon>Pseudomonadati</taxon>
        <taxon>Myxococcota</taxon>
        <taxon>Polyangia</taxon>
        <taxon>Polyangiales</taxon>
        <taxon>Labilitrichaceae</taxon>
        <taxon>Labilithrix</taxon>
    </lineage>
</organism>
<dbReference type="KEGG" id="llu:AKJ09_06473"/>